<organism evidence="13 14">
    <name type="scientific">Chryseobacterium camelliae</name>
    <dbReference type="NCBI Taxonomy" id="1265445"/>
    <lineage>
        <taxon>Bacteria</taxon>
        <taxon>Pseudomonadati</taxon>
        <taxon>Bacteroidota</taxon>
        <taxon>Flavobacteriia</taxon>
        <taxon>Flavobacteriales</taxon>
        <taxon>Weeksellaceae</taxon>
        <taxon>Chryseobacterium group</taxon>
        <taxon>Chryseobacterium</taxon>
    </lineage>
</organism>
<feature type="signal peptide" evidence="11">
    <location>
        <begin position="1"/>
        <end position="18"/>
    </location>
</feature>
<feature type="domain" description="MsrB" evidence="12">
    <location>
        <begin position="226"/>
        <end position="349"/>
    </location>
</feature>
<comment type="similarity">
    <text evidence="10">Belongs to the MsrA Met sulfoxide reductase family.</text>
</comment>
<dbReference type="PROSITE" id="PS51257">
    <property type="entry name" value="PROKAR_LIPOPROTEIN"/>
    <property type="match status" value="1"/>
</dbReference>
<dbReference type="SUPFAM" id="SSF51316">
    <property type="entry name" value="Mss4-like"/>
    <property type="match status" value="1"/>
</dbReference>
<sequence>MKNILILLGVILGIAVFAASCGDTKPKSTEIKKENETIMDNRNVKEIYFAGGCFWGTEHFFQQIRGVVGTEVGYANGNKVNPTYEEVISHTTGFAETVKVKYDPEQVDLKLLIDLYFKTIDPTSLNKQGNDRGDQYRTGIYSTDKETEAVVKAEVERLAKNYSKPVVVETIPLKNFYKAEDYHQDYLDKNPGGYCHIEPGLFEMARNANPLPKKQTKEVKYQKQNKEVLKKKLTAEQYNVTQENGTERAFQNEYWDETREGIYVDITTGEPLFISTDKFESGCGWPSFSKPITKKLIEEKLDRSHGMTRVEVRSKTGDAHLGHVFNDGPEDKGGLRYCINSASLKFIPKAEMKEKGYEEYISLLEKDKK</sequence>
<comment type="catalytic activity">
    <reaction evidence="8 10">
        <text>[thioredoxin]-disulfide + L-methionine + H2O = L-methionine (S)-S-oxide + [thioredoxin]-dithiol</text>
        <dbReference type="Rhea" id="RHEA:19993"/>
        <dbReference type="Rhea" id="RHEA-COMP:10698"/>
        <dbReference type="Rhea" id="RHEA-COMP:10700"/>
        <dbReference type="ChEBI" id="CHEBI:15377"/>
        <dbReference type="ChEBI" id="CHEBI:29950"/>
        <dbReference type="ChEBI" id="CHEBI:50058"/>
        <dbReference type="ChEBI" id="CHEBI:57844"/>
        <dbReference type="ChEBI" id="CHEBI:58772"/>
        <dbReference type="EC" id="1.8.4.11"/>
    </reaction>
</comment>
<evidence type="ECO:0000256" key="10">
    <source>
        <dbReference type="HAMAP-Rule" id="MF_01401"/>
    </source>
</evidence>
<reference evidence="13 14" key="1">
    <citation type="submission" date="2023-01" db="EMBL/GenBank/DDBJ databases">
        <title>Complete genome of Chryseobacterium camelliae VAN22-5A.</title>
        <authorList>
            <person name="Zong G."/>
            <person name="Cao G."/>
        </authorList>
    </citation>
    <scope>NUCLEOTIDE SEQUENCE [LARGE SCALE GENOMIC DNA]</scope>
    <source>
        <strain evidence="13 14">VAN22-5A</strain>
    </source>
</reference>
<dbReference type="NCBIfam" id="TIGR00401">
    <property type="entry name" value="msrA"/>
    <property type="match status" value="1"/>
</dbReference>
<dbReference type="InterPro" id="IPR002579">
    <property type="entry name" value="Met_Sox_Rdtase_MsrB_dom"/>
</dbReference>
<dbReference type="Proteomes" id="UP001210978">
    <property type="component" value="Chromosome"/>
</dbReference>
<dbReference type="Pfam" id="PF01625">
    <property type="entry name" value="PMSR"/>
    <property type="match status" value="1"/>
</dbReference>
<evidence type="ECO:0000256" key="3">
    <source>
        <dbReference type="ARBA" id="ARBA00023002"/>
    </source>
</evidence>
<dbReference type="PANTHER" id="PTHR10173:SF59">
    <property type="entry name" value="PEPTIDE METHIONINE SULFOXIDE REDUCTASE MSRA_MSRB"/>
    <property type="match status" value="1"/>
</dbReference>
<dbReference type="InterPro" id="IPR011057">
    <property type="entry name" value="Mss4-like_sf"/>
</dbReference>
<gene>
    <name evidence="9 13" type="primary">msrB</name>
    <name evidence="10" type="synonym">msrA</name>
    <name evidence="13" type="ORF">PFY12_15110</name>
</gene>
<dbReference type="EC" id="1.8.4.12" evidence="9"/>
<dbReference type="Gene3D" id="2.170.150.20">
    <property type="entry name" value="Peptide methionine sulfoxide reductase"/>
    <property type="match status" value="1"/>
</dbReference>
<comment type="caution">
    <text evidence="9">Lacks conserved residue(s) required for the propagation of feature annotation.</text>
</comment>
<dbReference type="InterPro" id="IPR002569">
    <property type="entry name" value="Met_Sox_Rdtase_MsrA_dom"/>
</dbReference>
<comment type="catalytic activity">
    <reaction evidence="7 9">
        <text>L-methionyl-[protein] + [thioredoxin]-disulfide + H2O = L-methionyl-(R)-S-oxide-[protein] + [thioredoxin]-dithiol</text>
        <dbReference type="Rhea" id="RHEA:24164"/>
        <dbReference type="Rhea" id="RHEA-COMP:10698"/>
        <dbReference type="Rhea" id="RHEA-COMP:10700"/>
        <dbReference type="Rhea" id="RHEA-COMP:12313"/>
        <dbReference type="Rhea" id="RHEA-COMP:12314"/>
        <dbReference type="ChEBI" id="CHEBI:15377"/>
        <dbReference type="ChEBI" id="CHEBI:16044"/>
        <dbReference type="ChEBI" id="CHEBI:29950"/>
        <dbReference type="ChEBI" id="CHEBI:45764"/>
        <dbReference type="ChEBI" id="CHEBI:50058"/>
        <dbReference type="EC" id="1.8.4.12"/>
    </reaction>
</comment>
<evidence type="ECO:0000256" key="9">
    <source>
        <dbReference type="HAMAP-Rule" id="MF_01400"/>
    </source>
</evidence>
<protein>
    <recommendedName>
        <fullName evidence="9 10">Multifunctional fusion protein</fullName>
    </recommendedName>
    <domain>
        <recommendedName>
            <fullName evidence="10">Peptide methionine sulfoxide reductase MsrA</fullName>
            <shortName evidence="10">Protein-methionine-S-oxide reductase</shortName>
            <ecNumber evidence="10">1.8.4.11</ecNumber>
        </recommendedName>
        <alternativeName>
            <fullName evidence="10">Peptide-methionine (S)-S-oxide reductase</fullName>
            <shortName evidence="10">Peptide Met(O) reductase</shortName>
        </alternativeName>
    </domain>
    <domain>
        <recommendedName>
            <fullName evidence="9">Peptide methionine sulfoxide reductase MsrB</fullName>
            <ecNumber evidence="9">1.8.4.12</ecNumber>
        </recommendedName>
        <alternativeName>
            <fullName evidence="9">Peptide-methionine (R)-S-oxide reductase</fullName>
        </alternativeName>
    </domain>
</protein>
<evidence type="ECO:0000256" key="5">
    <source>
        <dbReference type="ARBA" id="ARBA00024679"/>
    </source>
</evidence>
<feature type="active site" evidence="10">
    <location>
        <position position="53"/>
    </location>
</feature>
<evidence type="ECO:0000256" key="7">
    <source>
        <dbReference type="ARBA" id="ARBA00048488"/>
    </source>
</evidence>
<evidence type="ECO:0000313" key="14">
    <source>
        <dbReference type="Proteomes" id="UP001210978"/>
    </source>
</evidence>
<feature type="chain" id="PRO_5047351901" description="Multifunctional fusion protein" evidence="11">
    <location>
        <begin position="19"/>
        <end position="369"/>
    </location>
</feature>
<evidence type="ECO:0000256" key="4">
    <source>
        <dbReference type="ARBA" id="ARBA00023268"/>
    </source>
</evidence>
<proteinExistence type="inferred from homology"/>
<dbReference type="PANTHER" id="PTHR10173">
    <property type="entry name" value="METHIONINE SULFOXIDE REDUCTASE"/>
    <property type="match status" value="1"/>
</dbReference>
<keyword evidence="11" id="KW-0732">Signal</keyword>
<evidence type="ECO:0000256" key="8">
    <source>
        <dbReference type="ARBA" id="ARBA00048782"/>
    </source>
</evidence>
<evidence type="ECO:0000313" key="13">
    <source>
        <dbReference type="EMBL" id="WBV60349.1"/>
    </source>
</evidence>
<dbReference type="InterPro" id="IPR028427">
    <property type="entry name" value="Met_Sox_Rdtase_MsrB"/>
</dbReference>
<dbReference type="Pfam" id="PF01641">
    <property type="entry name" value="SelR"/>
    <property type="match status" value="1"/>
</dbReference>
<feature type="active site" description="Nucleophile" evidence="9">
    <location>
        <position position="338"/>
    </location>
</feature>
<dbReference type="HAMAP" id="MF_01400">
    <property type="entry name" value="MsrB"/>
    <property type="match status" value="1"/>
</dbReference>
<dbReference type="NCBIfam" id="TIGR00357">
    <property type="entry name" value="peptide-methionine (R)-S-oxide reductase MsrB"/>
    <property type="match status" value="1"/>
</dbReference>
<comment type="function">
    <text evidence="5 10">Has an important function as a repair enzyme for proteins that have been inactivated by oxidation. Catalyzes the reversible oxidation-reduction of methionine sulfoxide in proteins to methionine.</text>
</comment>
<dbReference type="PROSITE" id="PS51790">
    <property type="entry name" value="MSRB"/>
    <property type="match status" value="1"/>
</dbReference>
<comment type="similarity">
    <text evidence="9">Belongs to the MsrB Met sulfoxide reductase family.</text>
</comment>
<keyword evidence="4" id="KW-0511">Multifunctional enzyme</keyword>
<accession>A0ABY7QL21</accession>
<dbReference type="HAMAP" id="MF_01401">
    <property type="entry name" value="MsrA"/>
    <property type="match status" value="1"/>
</dbReference>
<evidence type="ECO:0000256" key="2">
    <source>
        <dbReference type="ARBA" id="ARBA00011017"/>
    </source>
</evidence>
<dbReference type="Gene3D" id="3.30.1060.10">
    <property type="entry name" value="Peptide methionine sulphoxide reductase MsrA"/>
    <property type="match status" value="1"/>
</dbReference>
<comment type="catalytic activity">
    <reaction evidence="6 10">
        <text>L-methionyl-[protein] + [thioredoxin]-disulfide + H2O = L-methionyl-(S)-S-oxide-[protein] + [thioredoxin]-dithiol</text>
        <dbReference type="Rhea" id="RHEA:14217"/>
        <dbReference type="Rhea" id="RHEA-COMP:10698"/>
        <dbReference type="Rhea" id="RHEA-COMP:10700"/>
        <dbReference type="Rhea" id="RHEA-COMP:12313"/>
        <dbReference type="Rhea" id="RHEA-COMP:12315"/>
        <dbReference type="ChEBI" id="CHEBI:15377"/>
        <dbReference type="ChEBI" id="CHEBI:16044"/>
        <dbReference type="ChEBI" id="CHEBI:29950"/>
        <dbReference type="ChEBI" id="CHEBI:44120"/>
        <dbReference type="ChEBI" id="CHEBI:50058"/>
        <dbReference type="EC" id="1.8.4.11"/>
    </reaction>
</comment>
<keyword evidence="3 9" id="KW-0560">Oxidoreductase</keyword>
<evidence type="ECO:0000256" key="1">
    <source>
        <dbReference type="ARBA" id="ARBA00008076"/>
    </source>
</evidence>
<dbReference type="SUPFAM" id="SSF55068">
    <property type="entry name" value="Peptide methionine sulfoxide reductase"/>
    <property type="match status" value="1"/>
</dbReference>
<dbReference type="EMBL" id="CP115859">
    <property type="protein sequence ID" value="WBV60349.1"/>
    <property type="molecule type" value="Genomic_DNA"/>
</dbReference>
<comment type="similarity">
    <text evidence="1">In the C-terminal section; belongs to the MsrB Met sulfoxide reductase family.</text>
</comment>
<evidence type="ECO:0000259" key="12">
    <source>
        <dbReference type="PROSITE" id="PS51790"/>
    </source>
</evidence>
<evidence type="ECO:0000256" key="6">
    <source>
        <dbReference type="ARBA" id="ARBA00047806"/>
    </source>
</evidence>
<evidence type="ECO:0000256" key="11">
    <source>
        <dbReference type="SAM" id="SignalP"/>
    </source>
</evidence>
<comment type="similarity">
    <text evidence="2">In the N-terminal section; belongs to the MsrA Met sulfoxide reductase family.</text>
</comment>
<dbReference type="InterPro" id="IPR036509">
    <property type="entry name" value="Met_Sox_Rdtase_MsrA_sf"/>
</dbReference>
<dbReference type="RefSeq" id="WP_271148682.1">
    <property type="nucleotide sequence ID" value="NZ_CP115859.1"/>
</dbReference>
<dbReference type="EC" id="1.8.4.11" evidence="10"/>
<dbReference type="GO" id="GO:0033743">
    <property type="term" value="F:peptide-methionine (R)-S-oxide reductase activity"/>
    <property type="evidence" value="ECO:0007669"/>
    <property type="project" value="UniProtKB-EC"/>
</dbReference>
<keyword evidence="14" id="KW-1185">Reference proteome</keyword>
<name>A0ABY7QL21_9FLAO</name>